<gene>
    <name evidence="1" type="ORF">O9G_003596</name>
</gene>
<keyword evidence="2" id="KW-1185">Reference proteome</keyword>
<sequence>MTLNETKVAYINFDGHCNDLVITKEFHLEFDAHYISEFQIQLYDSSEVWMDLEFSVLEDTIKHPYDWNNHYVLCIKLDSVGVGRKKVKLRITYKKLKGEWLSFSIDNIVLKKALCDGPKEDSKHTLPLYADIYSNPEFKEYPRLALDVATEMAEHLKEIKKCMSEMKAAKEYLLERKNDKRPSILDLDLINH</sequence>
<reference evidence="1 2" key="1">
    <citation type="journal article" date="2013" name="Curr. Biol.">
        <title>Shared signatures of parasitism and phylogenomics unite Cryptomycota and microsporidia.</title>
        <authorList>
            <person name="James T.Y."/>
            <person name="Pelin A."/>
            <person name="Bonen L."/>
            <person name="Ahrendt S."/>
            <person name="Sain D."/>
            <person name="Corradi N."/>
            <person name="Stajich J.E."/>
        </authorList>
    </citation>
    <scope>NUCLEOTIDE SEQUENCE [LARGE SCALE GENOMIC DNA]</scope>
    <source>
        <strain evidence="1 2">CSF55</strain>
    </source>
</reference>
<dbReference type="HOGENOM" id="CLU_1415919_0_0_1"/>
<evidence type="ECO:0000313" key="2">
    <source>
        <dbReference type="Proteomes" id="UP000030755"/>
    </source>
</evidence>
<dbReference type="AlphaFoldDB" id="A0A075ATK9"/>
<proteinExistence type="predicted"/>
<protein>
    <submittedName>
        <fullName evidence="1">Uncharacterized protein</fullName>
    </submittedName>
</protein>
<accession>A0A075ATK9</accession>
<organism evidence="1 2">
    <name type="scientific">Rozella allomycis (strain CSF55)</name>
    <dbReference type="NCBI Taxonomy" id="988480"/>
    <lineage>
        <taxon>Eukaryota</taxon>
        <taxon>Fungi</taxon>
        <taxon>Fungi incertae sedis</taxon>
        <taxon>Cryptomycota</taxon>
        <taxon>Cryptomycota incertae sedis</taxon>
        <taxon>Rozella</taxon>
    </lineage>
</organism>
<evidence type="ECO:0000313" key="1">
    <source>
        <dbReference type="EMBL" id="EPZ31887.1"/>
    </source>
</evidence>
<dbReference type="Proteomes" id="UP000030755">
    <property type="component" value="Unassembled WGS sequence"/>
</dbReference>
<name>A0A075ATK9_ROZAC</name>
<dbReference type="EMBL" id="KE561207">
    <property type="protein sequence ID" value="EPZ31887.1"/>
    <property type="molecule type" value="Genomic_DNA"/>
</dbReference>